<dbReference type="GO" id="GO:0008745">
    <property type="term" value="F:N-acetylmuramoyl-L-alanine amidase activity"/>
    <property type="evidence" value="ECO:0007669"/>
    <property type="project" value="UniProtKB-EC"/>
</dbReference>
<dbReference type="CDD" id="cd02696">
    <property type="entry name" value="MurNAc-LAA"/>
    <property type="match status" value="1"/>
</dbReference>
<dbReference type="GO" id="GO:0030288">
    <property type="term" value="C:outer membrane-bounded periplasmic space"/>
    <property type="evidence" value="ECO:0007669"/>
    <property type="project" value="TreeGrafter"/>
</dbReference>
<reference evidence="5 6" key="1">
    <citation type="submission" date="2018-05" db="EMBL/GenBank/DDBJ databases">
        <title>Rhodohalobacter halophilus gen. nov., sp. nov., a moderately halophilic member of the family Balneolaceae.</title>
        <authorList>
            <person name="Liu Z.-W."/>
        </authorList>
    </citation>
    <scope>NUCLEOTIDE SEQUENCE [LARGE SCALE GENOMIC DNA]</scope>
    <source>
        <strain evidence="5 6">8A47</strain>
    </source>
</reference>
<keyword evidence="6" id="KW-1185">Reference proteome</keyword>
<comment type="catalytic activity">
    <reaction evidence="1">
        <text>Hydrolyzes the link between N-acetylmuramoyl residues and L-amino acid residues in certain cell-wall glycopeptides.</text>
        <dbReference type="EC" id="3.5.1.28"/>
    </reaction>
</comment>
<evidence type="ECO:0000256" key="1">
    <source>
        <dbReference type="ARBA" id="ARBA00001561"/>
    </source>
</evidence>
<dbReference type="AlphaFoldDB" id="A0A316TQP8"/>
<dbReference type="GO" id="GO:0009253">
    <property type="term" value="P:peptidoglycan catabolic process"/>
    <property type="evidence" value="ECO:0007669"/>
    <property type="project" value="InterPro"/>
</dbReference>
<dbReference type="FunFam" id="3.40.630.40:FF:000005">
    <property type="entry name" value="N-acetylmuramoyl-L-alanine amidase (AmiA)"/>
    <property type="match status" value="1"/>
</dbReference>
<proteinExistence type="predicted"/>
<accession>A0A316TQP8</accession>
<keyword evidence="3" id="KW-0378">Hydrolase</keyword>
<dbReference type="SUPFAM" id="SSF53187">
    <property type="entry name" value="Zn-dependent exopeptidases"/>
    <property type="match status" value="1"/>
</dbReference>
<sequence length="241" mass="26514">MLDAGHGGKDPGTSNRRMGINEKDVVLAVTLKVGEYIKEYMPNVNVLYTRTDDTFVPLPERGLVATRNKADLFVSIHANAAPNAPSAHGTETFFLGLARSESALEVMKRENSVVEFENGGGGLNLSEEELLIYELTNSGNMAISERIATMIEDQFKYRASRRSRGVKQAGLEALWHASTPAVLVELGFLSNTSEARYLTSEYGQAILASAIFRAIRDFKDEFDRSLQNGDTQETTSRASNE</sequence>
<dbReference type="Proteomes" id="UP000245533">
    <property type="component" value="Unassembled WGS sequence"/>
</dbReference>
<protein>
    <recommendedName>
        <fullName evidence="2">N-acetylmuramoyl-L-alanine amidase</fullName>
        <ecNumber evidence="2">3.5.1.28</ecNumber>
    </recommendedName>
</protein>
<dbReference type="OrthoDB" id="9806267at2"/>
<dbReference type="EMBL" id="QGGB01000006">
    <property type="protein sequence ID" value="PWN06730.1"/>
    <property type="molecule type" value="Genomic_DNA"/>
</dbReference>
<dbReference type="EC" id="3.5.1.28" evidence="2"/>
<organism evidence="5 6">
    <name type="scientific">Rhodohalobacter mucosus</name>
    <dbReference type="NCBI Taxonomy" id="2079485"/>
    <lineage>
        <taxon>Bacteria</taxon>
        <taxon>Pseudomonadati</taxon>
        <taxon>Balneolota</taxon>
        <taxon>Balneolia</taxon>
        <taxon>Balneolales</taxon>
        <taxon>Balneolaceae</taxon>
        <taxon>Rhodohalobacter</taxon>
    </lineage>
</organism>
<dbReference type="Gene3D" id="3.40.630.40">
    <property type="entry name" value="Zn-dependent exopeptidases"/>
    <property type="match status" value="1"/>
</dbReference>
<name>A0A316TQP8_9BACT</name>
<evidence type="ECO:0000259" key="4">
    <source>
        <dbReference type="SMART" id="SM00646"/>
    </source>
</evidence>
<evidence type="ECO:0000256" key="2">
    <source>
        <dbReference type="ARBA" id="ARBA00011901"/>
    </source>
</evidence>
<dbReference type="PANTHER" id="PTHR30404:SF0">
    <property type="entry name" value="N-ACETYLMURAMOYL-L-ALANINE AMIDASE AMIC"/>
    <property type="match status" value="1"/>
</dbReference>
<comment type="caution">
    <text evidence="5">The sequence shown here is derived from an EMBL/GenBank/DDBJ whole genome shotgun (WGS) entry which is preliminary data.</text>
</comment>
<evidence type="ECO:0000256" key="3">
    <source>
        <dbReference type="ARBA" id="ARBA00022801"/>
    </source>
</evidence>
<evidence type="ECO:0000313" key="6">
    <source>
        <dbReference type="Proteomes" id="UP000245533"/>
    </source>
</evidence>
<feature type="domain" description="MurNAc-LAA" evidence="4">
    <location>
        <begin position="62"/>
        <end position="216"/>
    </location>
</feature>
<gene>
    <name evidence="5" type="ORF">DDZ15_07815</name>
</gene>
<dbReference type="SMART" id="SM00646">
    <property type="entry name" value="Ami_3"/>
    <property type="match status" value="1"/>
</dbReference>
<dbReference type="Pfam" id="PF01520">
    <property type="entry name" value="Amidase_3"/>
    <property type="match status" value="1"/>
</dbReference>
<dbReference type="PANTHER" id="PTHR30404">
    <property type="entry name" value="N-ACETYLMURAMOYL-L-ALANINE AMIDASE"/>
    <property type="match status" value="1"/>
</dbReference>
<dbReference type="InterPro" id="IPR050695">
    <property type="entry name" value="N-acetylmuramoyl_amidase_3"/>
</dbReference>
<evidence type="ECO:0000313" key="5">
    <source>
        <dbReference type="EMBL" id="PWN06730.1"/>
    </source>
</evidence>
<dbReference type="InterPro" id="IPR002508">
    <property type="entry name" value="MurNAc-LAA_cat"/>
</dbReference>